<evidence type="ECO:0000256" key="1">
    <source>
        <dbReference type="SAM" id="MobiDB-lite"/>
    </source>
</evidence>
<sequence length="131" mass="14459">DRSSDDHSRDVRQVRRDPAGASLLRSQGTAVPRTPGHQTTVHQVRPRAAHAHPAWQAIRIFPGGDPSAPRPLGRRQGPHQATRQDLRDRRIPPDGDEGSPRRSRQRHQGARGPARLGPQGAFQGDPGLRRL</sequence>
<organism evidence="2">
    <name type="scientific">uncultured Rubellimicrobium sp</name>
    <dbReference type="NCBI Taxonomy" id="543078"/>
    <lineage>
        <taxon>Bacteria</taxon>
        <taxon>Pseudomonadati</taxon>
        <taxon>Pseudomonadota</taxon>
        <taxon>Alphaproteobacteria</taxon>
        <taxon>Rhodobacterales</taxon>
        <taxon>Roseobacteraceae</taxon>
        <taxon>Rubellimicrobium</taxon>
        <taxon>environmental samples</taxon>
    </lineage>
</organism>
<feature type="compositionally biased region" description="Basic and acidic residues" evidence="1">
    <location>
        <begin position="1"/>
        <end position="18"/>
    </location>
</feature>
<name>A0A6J4PDU3_9RHOB</name>
<feature type="non-terminal residue" evidence="2">
    <location>
        <position position="131"/>
    </location>
</feature>
<evidence type="ECO:0000313" key="2">
    <source>
        <dbReference type="EMBL" id="CAA9411825.1"/>
    </source>
</evidence>
<reference evidence="2" key="1">
    <citation type="submission" date="2020-02" db="EMBL/GenBank/DDBJ databases">
        <authorList>
            <person name="Meier V. D."/>
        </authorList>
    </citation>
    <scope>NUCLEOTIDE SEQUENCE</scope>
    <source>
        <strain evidence="2">AVDCRST_MAG15</strain>
    </source>
</reference>
<feature type="region of interest" description="Disordered" evidence="1">
    <location>
        <begin position="1"/>
        <end position="131"/>
    </location>
</feature>
<feature type="non-terminal residue" evidence="2">
    <location>
        <position position="1"/>
    </location>
</feature>
<dbReference type="AlphaFoldDB" id="A0A6J4PDU3"/>
<accession>A0A6J4PDU3</accession>
<proteinExistence type="predicted"/>
<protein>
    <submittedName>
        <fullName evidence="2">Transcriptional regulator, MerR family</fullName>
    </submittedName>
</protein>
<dbReference type="EMBL" id="CADCUU010000233">
    <property type="protein sequence ID" value="CAA9411825.1"/>
    <property type="molecule type" value="Genomic_DNA"/>
</dbReference>
<feature type="compositionally biased region" description="Basic and acidic residues" evidence="1">
    <location>
        <begin position="82"/>
        <end position="93"/>
    </location>
</feature>
<gene>
    <name evidence="2" type="ORF">AVDCRST_MAG15-1655</name>
</gene>